<comment type="caution">
    <text evidence="1">The sequence shown here is derived from an EMBL/GenBank/DDBJ whole genome shotgun (WGS) entry which is preliminary data.</text>
</comment>
<dbReference type="Proteomes" id="UP000177810">
    <property type="component" value="Unassembled WGS sequence"/>
</dbReference>
<sequence length="216" mass="25425">MTVSEIINYLKKNSSPKDREGMARFGIDVKYALGVKIPVLRNLAKKLGKNHQLALDLWKTKIHEVRILASMIDEIDKVSEKQMQQWVKCFNSWDLCDQVCMNLFDKTKFAWKKAMQWPKRKEEFVRRAGFSMMACLAWHDKKAKDEDFLKFFPVIKKYSFDKRNFVKKAVNWALRQIGKRNNNLKKHAIKAAEEILKIDSMSARWIAGDALRELKK</sequence>
<proteinExistence type="predicted"/>
<accession>A0A1G2F1N1</accession>
<dbReference type="CDD" id="cd06561">
    <property type="entry name" value="AlkD_like"/>
    <property type="match status" value="1"/>
</dbReference>
<dbReference type="InterPro" id="IPR016024">
    <property type="entry name" value="ARM-type_fold"/>
</dbReference>
<evidence type="ECO:0000313" key="2">
    <source>
        <dbReference type="Proteomes" id="UP000177810"/>
    </source>
</evidence>
<dbReference type="PANTHER" id="PTHR41291:SF1">
    <property type="entry name" value="DNA ALKYLATION REPAIR PROTEIN"/>
    <property type="match status" value="1"/>
</dbReference>
<organism evidence="1 2">
    <name type="scientific">Candidatus Portnoybacteria bacterium RBG_13_40_8</name>
    <dbReference type="NCBI Taxonomy" id="1801990"/>
    <lineage>
        <taxon>Bacteria</taxon>
        <taxon>Candidatus Portnoyibacteriota</taxon>
    </lineage>
</organism>
<reference evidence="1 2" key="1">
    <citation type="journal article" date="2016" name="Nat. Commun.">
        <title>Thousands of microbial genomes shed light on interconnected biogeochemical processes in an aquifer system.</title>
        <authorList>
            <person name="Anantharaman K."/>
            <person name="Brown C.T."/>
            <person name="Hug L.A."/>
            <person name="Sharon I."/>
            <person name="Castelle C.J."/>
            <person name="Probst A.J."/>
            <person name="Thomas B.C."/>
            <person name="Singh A."/>
            <person name="Wilkins M.J."/>
            <person name="Karaoz U."/>
            <person name="Brodie E.L."/>
            <person name="Williams K.H."/>
            <person name="Hubbard S.S."/>
            <person name="Banfield J.F."/>
        </authorList>
    </citation>
    <scope>NUCLEOTIDE SEQUENCE [LARGE SCALE GENOMIC DNA]</scope>
</reference>
<dbReference type="Gene3D" id="1.25.10.90">
    <property type="match status" value="1"/>
</dbReference>
<gene>
    <name evidence="1" type="ORF">A2V69_00570</name>
</gene>
<name>A0A1G2F1N1_9BACT</name>
<dbReference type="Pfam" id="PF08713">
    <property type="entry name" value="DNA_alkylation"/>
    <property type="match status" value="1"/>
</dbReference>
<protein>
    <submittedName>
        <fullName evidence="1">DNA alkylation repair protein</fullName>
    </submittedName>
</protein>
<dbReference type="PANTHER" id="PTHR41291">
    <property type="entry name" value="DNA ALKYLATION REPAIR PROTEIN"/>
    <property type="match status" value="1"/>
</dbReference>
<dbReference type="InterPro" id="IPR014825">
    <property type="entry name" value="DNA_alkylation"/>
</dbReference>
<dbReference type="AlphaFoldDB" id="A0A1G2F1N1"/>
<dbReference type="STRING" id="1801990.A2V69_00570"/>
<dbReference type="EMBL" id="MHMT01000030">
    <property type="protein sequence ID" value="OGZ31893.1"/>
    <property type="molecule type" value="Genomic_DNA"/>
</dbReference>
<evidence type="ECO:0000313" key="1">
    <source>
        <dbReference type="EMBL" id="OGZ31893.1"/>
    </source>
</evidence>
<dbReference type="SUPFAM" id="SSF48371">
    <property type="entry name" value="ARM repeat"/>
    <property type="match status" value="1"/>
</dbReference>